<keyword evidence="5 7" id="KW-1133">Transmembrane helix</keyword>
<dbReference type="InterPro" id="IPR036837">
    <property type="entry name" value="Cation_efflux_CTD_sf"/>
</dbReference>
<dbReference type="STRING" id="748449.Halha_1518"/>
<dbReference type="InterPro" id="IPR027470">
    <property type="entry name" value="Cation_efflux_CTD"/>
</dbReference>
<keyword evidence="6 7" id="KW-0472">Membrane</keyword>
<dbReference type="GO" id="GO:0016020">
    <property type="term" value="C:membrane"/>
    <property type="evidence" value="ECO:0007669"/>
    <property type="project" value="UniProtKB-SubCell"/>
</dbReference>
<keyword evidence="11" id="KW-1185">Reference proteome</keyword>
<evidence type="ECO:0000256" key="7">
    <source>
        <dbReference type="SAM" id="Phobius"/>
    </source>
</evidence>
<keyword evidence="4 7" id="KW-0812">Transmembrane</keyword>
<keyword evidence="3" id="KW-0813">Transport</keyword>
<dbReference type="InterPro" id="IPR002524">
    <property type="entry name" value="Cation_efflux"/>
</dbReference>
<dbReference type="AlphaFoldDB" id="L0KAR1"/>
<dbReference type="Gene3D" id="3.30.70.1350">
    <property type="entry name" value="Cation efflux protein, cytoplasmic domain"/>
    <property type="match status" value="1"/>
</dbReference>
<evidence type="ECO:0000256" key="1">
    <source>
        <dbReference type="ARBA" id="ARBA00004141"/>
    </source>
</evidence>
<dbReference type="HOGENOM" id="CLU_013430_3_3_9"/>
<dbReference type="SUPFAM" id="SSF160240">
    <property type="entry name" value="Cation efflux protein cytoplasmic domain-like"/>
    <property type="match status" value="1"/>
</dbReference>
<comment type="similarity">
    <text evidence="2">Belongs to the cation diffusion facilitator (CDF) transporter (TC 2.A.4) family.</text>
</comment>
<dbReference type="EMBL" id="CP003359">
    <property type="protein sequence ID" value="AGB41459.1"/>
    <property type="molecule type" value="Genomic_DNA"/>
</dbReference>
<dbReference type="PANTHER" id="PTHR43840:SF15">
    <property type="entry name" value="MITOCHONDRIAL METAL TRANSPORTER 1-RELATED"/>
    <property type="match status" value="1"/>
</dbReference>
<dbReference type="Gene3D" id="1.20.1510.10">
    <property type="entry name" value="Cation efflux protein transmembrane domain"/>
    <property type="match status" value="1"/>
</dbReference>
<evidence type="ECO:0000256" key="3">
    <source>
        <dbReference type="ARBA" id="ARBA00022448"/>
    </source>
</evidence>
<evidence type="ECO:0000259" key="8">
    <source>
        <dbReference type="Pfam" id="PF01545"/>
    </source>
</evidence>
<name>L0KAR1_HALHC</name>
<feature type="transmembrane region" description="Helical" evidence="7">
    <location>
        <begin position="115"/>
        <end position="133"/>
    </location>
</feature>
<evidence type="ECO:0000313" key="11">
    <source>
        <dbReference type="Proteomes" id="UP000010880"/>
    </source>
</evidence>
<dbReference type="InterPro" id="IPR027469">
    <property type="entry name" value="Cation_efflux_TMD_sf"/>
</dbReference>
<dbReference type="NCBIfam" id="TIGR01297">
    <property type="entry name" value="CDF"/>
    <property type="match status" value="1"/>
</dbReference>
<evidence type="ECO:0000259" key="9">
    <source>
        <dbReference type="Pfam" id="PF16916"/>
    </source>
</evidence>
<evidence type="ECO:0000256" key="2">
    <source>
        <dbReference type="ARBA" id="ARBA00008114"/>
    </source>
</evidence>
<dbReference type="InterPro" id="IPR058533">
    <property type="entry name" value="Cation_efflux_TM"/>
</dbReference>
<dbReference type="Pfam" id="PF01545">
    <property type="entry name" value="Cation_efflux"/>
    <property type="match status" value="1"/>
</dbReference>
<protein>
    <submittedName>
        <fullName evidence="10">Cation diffusion facilitator family transporter</fullName>
    </submittedName>
</protein>
<feature type="domain" description="Cation efflux protein cytoplasmic" evidence="9">
    <location>
        <begin position="212"/>
        <end position="289"/>
    </location>
</feature>
<dbReference type="OrthoDB" id="9806522at2"/>
<dbReference type="GO" id="GO:0008324">
    <property type="term" value="F:monoatomic cation transmembrane transporter activity"/>
    <property type="evidence" value="ECO:0007669"/>
    <property type="project" value="InterPro"/>
</dbReference>
<proteinExistence type="inferred from homology"/>
<dbReference type="RefSeq" id="WP_015327178.1">
    <property type="nucleotide sequence ID" value="NC_019978.1"/>
</dbReference>
<dbReference type="Pfam" id="PF16916">
    <property type="entry name" value="ZT_dimer"/>
    <property type="match status" value="1"/>
</dbReference>
<dbReference type="InterPro" id="IPR050291">
    <property type="entry name" value="CDF_Transporter"/>
</dbReference>
<gene>
    <name evidence="10" type="ordered locus">Halha_1518</name>
</gene>
<dbReference type="eggNOG" id="COG0053">
    <property type="taxonomic scope" value="Bacteria"/>
</dbReference>
<comment type="subcellular location">
    <subcellularLocation>
        <location evidence="1">Membrane</location>
        <topology evidence="1">Multi-pass membrane protein</topology>
    </subcellularLocation>
</comment>
<accession>L0KAR1</accession>
<organism evidence="10 11">
    <name type="scientific">Halobacteroides halobius (strain ATCC 35273 / DSM 5150 / MD-1)</name>
    <dbReference type="NCBI Taxonomy" id="748449"/>
    <lineage>
        <taxon>Bacteria</taxon>
        <taxon>Bacillati</taxon>
        <taxon>Bacillota</taxon>
        <taxon>Clostridia</taxon>
        <taxon>Halanaerobiales</taxon>
        <taxon>Halobacteroidaceae</taxon>
        <taxon>Halobacteroides</taxon>
    </lineage>
</organism>
<dbReference type="FunFam" id="1.20.1510.10:FF:000006">
    <property type="entry name" value="Divalent cation efflux transporter"/>
    <property type="match status" value="1"/>
</dbReference>
<dbReference type="PATRIC" id="fig|748449.3.peg.1469"/>
<sequence>MGTESRYQAGRKVSLVSLIVNIILSVIKIIVGFMFASQALVADGFHSVSDVISTMIVLMSIKVSQVPPDKEHPYGHGKAEAIATKLLGLILVGTSLLLIKSTITSILEGAKAKPGSLVLWVAFISIIAKELLYQYTIHIGEKINSKGLIADAHHHRSDAFSSIAALIGAGGAKLGFPILDPIAGLIVALFIAKVGVEILQDAIDELMDAIPNQDKMSGIVDQVNSLERVITVGDIKLRTYGPYLYVDLNVVVNNELTVVEGHKIAVEVKKRIKNLYPKVEEVMVHIDPESVYQSKN</sequence>
<evidence type="ECO:0000256" key="4">
    <source>
        <dbReference type="ARBA" id="ARBA00022692"/>
    </source>
</evidence>
<evidence type="ECO:0000256" key="5">
    <source>
        <dbReference type="ARBA" id="ARBA00022989"/>
    </source>
</evidence>
<dbReference type="SUPFAM" id="SSF161111">
    <property type="entry name" value="Cation efflux protein transmembrane domain-like"/>
    <property type="match status" value="1"/>
</dbReference>
<feature type="transmembrane region" description="Helical" evidence="7">
    <location>
        <begin position="12"/>
        <end position="35"/>
    </location>
</feature>
<dbReference type="KEGG" id="hhl:Halha_1518"/>
<dbReference type="PANTHER" id="PTHR43840">
    <property type="entry name" value="MITOCHONDRIAL METAL TRANSPORTER 1-RELATED"/>
    <property type="match status" value="1"/>
</dbReference>
<feature type="transmembrane region" description="Helical" evidence="7">
    <location>
        <begin position="82"/>
        <end position="103"/>
    </location>
</feature>
<feature type="domain" description="Cation efflux protein transmembrane" evidence="8">
    <location>
        <begin position="15"/>
        <end position="207"/>
    </location>
</feature>
<reference evidence="11" key="1">
    <citation type="submission" date="2012-02" db="EMBL/GenBank/DDBJ databases">
        <title>The complete genome of Halobacteroides halobius DSM 5150.</title>
        <authorList>
            <person name="Lucas S."/>
            <person name="Copeland A."/>
            <person name="Lapidus A."/>
            <person name="Glavina del Rio T."/>
            <person name="Dalin E."/>
            <person name="Tice H."/>
            <person name="Bruce D."/>
            <person name="Goodwin L."/>
            <person name="Pitluck S."/>
            <person name="Peters L."/>
            <person name="Mikhailova N."/>
            <person name="Gu W."/>
            <person name="Kyrpides N."/>
            <person name="Mavromatis K."/>
            <person name="Ivanova N."/>
            <person name="Brettin T."/>
            <person name="Detter J.C."/>
            <person name="Han C."/>
            <person name="Larimer F."/>
            <person name="Land M."/>
            <person name="Hauser L."/>
            <person name="Markowitz V."/>
            <person name="Cheng J.-F."/>
            <person name="Hugenholtz P."/>
            <person name="Woyke T."/>
            <person name="Wu D."/>
            <person name="Tindall B."/>
            <person name="Pomrenke H."/>
            <person name="Brambilla E."/>
            <person name="Klenk H.-P."/>
            <person name="Eisen J.A."/>
        </authorList>
    </citation>
    <scope>NUCLEOTIDE SEQUENCE [LARGE SCALE GENOMIC DNA]</scope>
    <source>
        <strain evidence="11">ATCC 35273 / DSM 5150 / MD-1</strain>
    </source>
</reference>
<evidence type="ECO:0000256" key="6">
    <source>
        <dbReference type="ARBA" id="ARBA00023136"/>
    </source>
</evidence>
<dbReference type="Proteomes" id="UP000010880">
    <property type="component" value="Chromosome"/>
</dbReference>
<evidence type="ECO:0000313" key="10">
    <source>
        <dbReference type="EMBL" id="AGB41459.1"/>
    </source>
</evidence>